<evidence type="ECO:0000313" key="2">
    <source>
        <dbReference type="Proteomes" id="UP001156666"/>
    </source>
</evidence>
<gene>
    <name evidence="1" type="ORF">GCM10007940_34550</name>
</gene>
<dbReference type="RefSeq" id="WP_235292787.1">
    <property type="nucleotide sequence ID" value="NZ_BSOH01000023.1"/>
</dbReference>
<evidence type="ECO:0000313" key="1">
    <source>
        <dbReference type="EMBL" id="GLR18839.1"/>
    </source>
</evidence>
<dbReference type="AlphaFoldDB" id="A0AA37WH35"/>
<sequence length="364" mass="41889">MIFSEILNPGKKKLVLLTCPEELGSGSQMAFLGKYFGDRNQFGDNVEKGEDINPTYDISLSRFSARNNKGLIIDHASNIKEEINNHPDVSKIGALVIGSKSGIEDDISLIPKIDENVMWVVDLCQFRNSKKLVNQLLSMNCMVMITGSKFYMAPPFCGIMLIPKKVGDKIKKSKVEPAYIKGYDRIFSYYDFPSSYENLRKFLPKKVNKGLTLRWEIALDEMERFSSISTVTVNSLLNKWNTLVNKCIEESKHFELMPHQDKTNFTIISFKVKNPKGGFLEYDELRSYFKYVVDQKHDCFDRFDRVFFGQPVRYGHGAFIRLAVGSNNIFNLLKRSPETRFDNDKILVDLLDRKVVEFMSEKNI</sequence>
<dbReference type="Proteomes" id="UP001156666">
    <property type="component" value="Unassembled WGS sequence"/>
</dbReference>
<keyword evidence="2" id="KW-1185">Reference proteome</keyword>
<name>A0AA37WH35_9BACT</name>
<reference evidence="1" key="1">
    <citation type="journal article" date="2014" name="Int. J. Syst. Evol. Microbiol.">
        <title>Complete genome sequence of Corynebacterium casei LMG S-19264T (=DSM 44701T), isolated from a smear-ripened cheese.</title>
        <authorList>
            <consortium name="US DOE Joint Genome Institute (JGI-PGF)"/>
            <person name="Walter F."/>
            <person name="Albersmeier A."/>
            <person name="Kalinowski J."/>
            <person name="Ruckert C."/>
        </authorList>
    </citation>
    <scope>NUCLEOTIDE SEQUENCE</scope>
    <source>
        <strain evidence="1">NBRC 108769</strain>
    </source>
</reference>
<organism evidence="1 2">
    <name type="scientific">Portibacter lacus</name>
    <dbReference type="NCBI Taxonomy" id="1099794"/>
    <lineage>
        <taxon>Bacteria</taxon>
        <taxon>Pseudomonadati</taxon>
        <taxon>Bacteroidota</taxon>
        <taxon>Saprospiria</taxon>
        <taxon>Saprospirales</taxon>
        <taxon>Haliscomenobacteraceae</taxon>
        <taxon>Portibacter</taxon>
    </lineage>
</organism>
<dbReference type="InterPro" id="IPR015424">
    <property type="entry name" value="PyrdxlP-dep_Trfase"/>
</dbReference>
<dbReference type="EMBL" id="BSOH01000023">
    <property type="protein sequence ID" value="GLR18839.1"/>
    <property type="molecule type" value="Genomic_DNA"/>
</dbReference>
<comment type="caution">
    <text evidence="1">The sequence shown here is derived from an EMBL/GenBank/DDBJ whole genome shotgun (WGS) entry which is preliminary data.</text>
</comment>
<dbReference type="SUPFAM" id="SSF53383">
    <property type="entry name" value="PLP-dependent transferases"/>
    <property type="match status" value="1"/>
</dbReference>
<reference evidence="1" key="2">
    <citation type="submission" date="2023-01" db="EMBL/GenBank/DDBJ databases">
        <title>Draft genome sequence of Portibacter lacus strain NBRC 108769.</title>
        <authorList>
            <person name="Sun Q."/>
            <person name="Mori K."/>
        </authorList>
    </citation>
    <scope>NUCLEOTIDE SEQUENCE</scope>
    <source>
        <strain evidence="1">NBRC 108769</strain>
    </source>
</reference>
<proteinExistence type="predicted"/>
<protein>
    <submittedName>
        <fullName evidence="1">Uncharacterized protein</fullName>
    </submittedName>
</protein>
<accession>A0AA37WH35</accession>